<dbReference type="SUPFAM" id="SSF102114">
    <property type="entry name" value="Radical SAM enzymes"/>
    <property type="match status" value="1"/>
</dbReference>
<evidence type="ECO:0000256" key="1">
    <source>
        <dbReference type="ARBA" id="ARBA00001966"/>
    </source>
</evidence>
<dbReference type="Pfam" id="PF04055">
    <property type="entry name" value="Radical_SAM"/>
    <property type="match status" value="1"/>
</dbReference>
<keyword evidence="8" id="KW-1185">Reference proteome</keyword>
<reference evidence="7 8" key="1">
    <citation type="submission" date="2020-08" db="EMBL/GenBank/DDBJ databases">
        <title>Genome sequencing of Purple Non-Sulfur Bacteria from various extreme environments.</title>
        <authorList>
            <person name="Mayer M."/>
        </authorList>
    </citation>
    <scope>NUCLEOTIDE SEQUENCE [LARGE SCALE GENOMIC DNA]</scope>
    <source>
        <strain evidence="7 8">JA135</strain>
    </source>
</reference>
<dbReference type="InterPro" id="IPR058240">
    <property type="entry name" value="rSAM_sf"/>
</dbReference>
<evidence type="ECO:0000313" key="8">
    <source>
        <dbReference type="Proteomes" id="UP000555728"/>
    </source>
</evidence>
<name>A0A7W6RX15_9PROT</name>
<dbReference type="RefSeq" id="WP_184431360.1">
    <property type="nucleotide sequence ID" value="NZ_JACIGI010000003.1"/>
</dbReference>
<dbReference type="Gene3D" id="3.20.20.70">
    <property type="entry name" value="Aldolase class I"/>
    <property type="match status" value="1"/>
</dbReference>
<dbReference type="GO" id="GO:0046872">
    <property type="term" value="F:metal ion binding"/>
    <property type="evidence" value="ECO:0007669"/>
    <property type="project" value="UniProtKB-KW"/>
</dbReference>
<sequence>MHASQHILSYPAYVAKLRQTPPLVKRLRTPSTPNGRPYIYDTGTNKILLLDSPLDESASADGPAGDPKHGDLLVPAGGWQNDGLLAELYDAYRSFGAFDPVRYDVVTFSEAEIDRVRHVLRQSGPDLLILNATEACNLRCRYCSFSGAYPHNRRHGTRSMTLAMAKKAADWYLSFDRPKYGFAFYGGEPLLVRDRIAQLLQYIKQQTDRPVSVNMTTNGTLLDAAFVDWCVAHDVVLTISLDGPQTVHDRYRVTAGNDGTFSTVFQRVRWLQENYPEWYRDHVLFNMVVAPPFRFAEIHAFITENAALFSRGKLQIAPLAGDPSAVHAALGIPSVPTADDRAEMGRAMCHFDADLRRAGGSGPFLHALIGDGLLAIHKRDSRKLGARTPSHGQCIPGQRKCFVDTDGQLYMCEKVQNRAIGRIGAGLDEDEIAAFLRDYSTFLGEHCRNCWAIRLCQKCFNSIRDGDRLSEARLGDVCRGMRRGLVDKLTRYCAIREQTDEAFRWADDVELQ</sequence>
<dbReference type="PANTHER" id="PTHR43273">
    <property type="entry name" value="ANAEROBIC SULFATASE-MATURATING ENZYME HOMOLOG ASLB-RELATED"/>
    <property type="match status" value="1"/>
</dbReference>
<keyword evidence="4" id="KW-0408">Iron</keyword>
<dbReference type="SFLD" id="SFLDS00029">
    <property type="entry name" value="Radical_SAM"/>
    <property type="match status" value="1"/>
</dbReference>
<protein>
    <recommendedName>
        <fullName evidence="6">Radical SAM core domain-containing protein</fullName>
    </recommendedName>
</protein>
<evidence type="ECO:0000256" key="3">
    <source>
        <dbReference type="ARBA" id="ARBA00022723"/>
    </source>
</evidence>
<organism evidence="7 8">
    <name type="scientific">Roseospira goensis</name>
    <dbReference type="NCBI Taxonomy" id="391922"/>
    <lineage>
        <taxon>Bacteria</taxon>
        <taxon>Pseudomonadati</taxon>
        <taxon>Pseudomonadota</taxon>
        <taxon>Alphaproteobacteria</taxon>
        <taxon>Rhodospirillales</taxon>
        <taxon>Rhodospirillaceae</taxon>
        <taxon>Roseospira</taxon>
    </lineage>
</organism>
<comment type="caution">
    <text evidence="7">The sequence shown here is derived from an EMBL/GenBank/DDBJ whole genome shotgun (WGS) entry which is preliminary data.</text>
</comment>
<dbReference type="GO" id="GO:0051536">
    <property type="term" value="F:iron-sulfur cluster binding"/>
    <property type="evidence" value="ECO:0007669"/>
    <property type="project" value="UniProtKB-KW"/>
</dbReference>
<dbReference type="GO" id="GO:0016491">
    <property type="term" value="F:oxidoreductase activity"/>
    <property type="evidence" value="ECO:0007669"/>
    <property type="project" value="InterPro"/>
</dbReference>
<dbReference type="EMBL" id="JACIGI010000003">
    <property type="protein sequence ID" value="MBB4284781.1"/>
    <property type="molecule type" value="Genomic_DNA"/>
</dbReference>
<dbReference type="PROSITE" id="PS51918">
    <property type="entry name" value="RADICAL_SAM"/>
    <property type="match status" value="1"/>
</dbReference>
<comment type="cofactor">
    <cofactor evidence="1">
        <name>[4Fe-4S] cluster</name>
        <dbReference type="ChEBI" id="CHEBI:49883"/>
    </cofactor>
</comment>
<evidence type="ECO:0000313" key="7">
    <source>
        <dbReference type="EMBL" id="MBB4284781.1"/>
    </source>
</evidence>
<keyword evidence="3" id="KW-0479">Metal-binding</keyword>
<evidence type="ECO:0000256" key="4">
    <source>
        <dbReference type="ARBA" id="ARBA00023004"/>
    </source>
</evidence>
<dbReference type="PANTHER" id="PTHR43273:SF8">
    <property type="entry name" value="RADICAL SAM DOMAIN PROTEIN"/>
    <property type="match status" value="1"/>
</dbReference>
<evidence type="ECO:0000256" key="5">
    <source>
        <dbReference type="ARBA" id="ARBA00023014"/>
    </source>
</evidence>
<keyword evidence="2" id="KW-0949">S-adenosyl-L-methionine</keyword>
<dbReference type="CDD" id="cd01335">
    <property type="entry name" value="Radical_SAM"/>
    <property type="match status" value="1"/>
</dbReference>
<keyword evidence="5" id="KW-0411">Iron-sulfur</keyword>
<proteinExistence type="predicted"/>
<accession>A0A7W6RX15</accession>
<dbReference type="InterPro" id="IPR007197">
    <property type="entry name" value="rSAM"/>
</dbReference>
<dbReference type="InterPro" id="IPR023867">
    <property type="entry name" value="Sulphatase_maturase_rSAM"/>
</dbReference>
<evidence type="ECO:0000256" key="2">
    <source>
        <dbReference type="ARBA" id="ARBA00022691"/>
    </source>
</evidence>
<dbReference type="Proteomes" id="UP000555728">
    <property type="component" value="Unassembled WGS sequence"/>
</dbReference>
<dbReference type="SFLD" id="SFLDG01067">
    <property type="entry name" value="SPASM/twitch_domain_containing"/>
    <property type="match status" value="1"/>
</dbReference>
<dbReference type="SFLD" id="SFLDG01386">
    <property type="entry name" value="main_SPASM_domain-containing"/>
    <property type="match status" value="1"/>
</dbReference>
<gene>
    <name evidence="7" type="ORF">GGD88_000492</name>
</gene>
<evidence type="ECO:0000259" key="6">
    <source>
        <dbReference type="PROSITE" id="PS51918"/>
    </source>
</evidence>
<dbReference type="AlphaFoldDB" id="A0A7W6RX15"/>
<dbReference type="InterPro" id="IPR013785">
    <property type="entry name" value="Aldolase_TIM"/>
</dbReference>
<dbReference type="SFLD" id="SFLDG01384">
    <property type="entry name" value="thioether_bond_formation_requi"/>
    <property type="match status" value="1"/>
</dbReference>
<feature type="domain" description="Radical SAM core" evidence="6">
    <location>
        <begin position="122"/>
        <end position="357"/>
    </location>
</feature>